<dbReference type="PANTHER" id="PTHR42973:SF39">
    <property type="entry name" value="FAD-BINDING PCMH-TYPE DOMAIN-CONTAINING PROTEIN"/>
    <property type="match status" value="1"/>
</dbReference>
<keyword evidence="5" id="KW-0560">Oxidoreductase</keyword>
<dbReference type="Pfam" id="PF01565">
    <property type="entry name" value="FAD_binding_4"/>
    <property type="match status" value="1"/>
</dbReference>
<reference evidence="8" key="1">
    <citation type="submission" date="2021-06" db="EMBL/GenBank/DDBJ databases">
        <title>Complete genome sequence of Nocardioides sp. G188.</title>
        <authorList>
            <person name="Im W.-T."/>
        </authorList>
    </citation>
    <scope>NUCLEOTIDE SEQUENCE</scope>
    <source>
        <strain evidence="8">G188</strain>
    </source>
</reference>
<dbReference type="EMBL" id="CP077062">
    <property type="protein sequence ID" value="QWZ08991.1"/>
    <property type="molecule type" value="Genomic_DNA"/>
</dbReference>
<accession>A0A975Y0Z7</accession>
<feature type="domain" description="FAD-binding PCMH-type" evidence="7">
    <location>
        <begin position="38"/>
        <end position="208"/>
    </location>
</feature>
<dbReference type="AlphaFoldDB" id="A0A975Y0Z7"/>
<evidence type="ECO:0000256" key="5">
    <source>
        <dbReference type="ARBA" id="ARBA00023002"/>
    </source>
</evidence>
<sequence>MSDTRTTELTLDAAFQGSTIRPGDRDYDAARAIYNGSIDRRPVLIARPHGAADVIDAVTYARETGLPLSVRCGGHGVAGTSLAEGGVLIDLSAMKGVHSDPARGTAVAEGGALWGEYDRDVALTGRATPGGRVTTTGVGGFCLGGGYGWLSPVHGLTCDNLVAADVVTADGRLVRATEDENSDLLWGLRGAGANFGVVTSYELRTHPVPPAMLAGMLIVPNDDQAAEVVAGYREYVERAPEQLVTAVATVLAPPEPFVPPELVGSPVLGVIALWVGEPGDGEAFVRPLRDLTAHGMDLVQPMPYTAFQAMLDGFAPKGWMNYHRGLHLAALDDGIIEPFLQAGRHIGSPMTQGILFRHGGAVSRVPEDATAAGHRDSAYMAHPIACWATPAETEHEMAWVQEFSAAVATATTGGTYLNFEPGTSIADVKSGFGEEKYQRLVGLKDVWDPGNLFRSNHNVPPTGWTPEARVPRQSRT</sequence>
<proteinExistence type="inferred from homology"/>
<dbReference type="PROSITE" id="PS51387">
    <property type="entry name" value="FAD_PCMH"/>
    <property type="match status" value="1"/>
</dbReference>
<dbReference type="Pfam" id="PF08031">
    <property type="entry name" value="BBE"/>
    <property type="match status" value="1"/>
</dbReference>
<gene>
    <name evidence="8" type="ORF">KRR39_03940</name>
</gene>
<name>A0A975Y0Z7_9ACTN</name>
<evidence type="ECO:0000259" key="7">
    <source>
        <dbReference type="PROSITE" id="PS51387"/>
    </source>
</evidence>
<dbReference type="InterPro" id="IPR012951">
    <property type="entry name" value="BBE"/>
</dbReference>
<evidence type="ECO:0000256" key="6">
    <source>
        <dbReference type="SAM" id="MobiDB-lite"/>
    </source>
</evidence>
<dbReference type="PANTHER" id="PTHR42973">
    <property type="entry name" value="BINDING OXIDOREDUCTASE, PUTATIVE (AFU_ORTHOLOGUE AFUA_1G17690)-RELATED"/>
    <property type="match status" value="1"/>
</dbReference>
<evidence type="ECO:0000256" key="4">
    <source>
        <dbReference type="ARBA" id="ARBA00022827"/>
    </source>
</evidence>
<evidence type="ECO:0000256" key="1">
    <source>
        <dbReference type="ARBA" id="ARBA00001974"/>
    </source>
</evidence>
<evidence type="ECO:0000256" key="2">
    <source>
        <dbReference type="ARBA" id="ARBA00005466"/>
    </source>
</evidence>
<evidence type="ECO:0000313" key="8">
    <source>
        <dbReference type="EMBL" id="QWZ08991.1"/>
    </source>
</evidence>
<dbReference type="InterPro" id="IPR006094">
    <property type="entry name" value="Oxid_FAD_bind_N"/>
</dbReference>
<evidence type="ECO:0000313" key="9">
    <source>
        <dbReference type="Proteomes" id="UP000683575"/>
    </source>
</evidence>
<dbReference type="KEGG" id="nps:KRR39_03940"/>
<dbReference type="InterPro" id="IPR050416">
    <property type="entry name" value="FAD-linked_Oxidoreductase"/>
</dbReference>
<keyword evidence="3" id="KW-0285">Flavoprotein</keyword>
<organism evidence="8 9">
    <name type="scientific">Nocardioides panacis</name>
    <dbReference type="NCBI Taxonomy" id="2849501"/>
    <lineage>
        <taxon>Bacteria</taxon>
        <taxon>Bacillati</taxon>
        <taxon>Actinomycetota</taxon>
        <taxon>Actinomycetes</taxon>
        <taxon>Propionibacteriales</taxon>
        <taxon>Nocardioidaceae</taxon>
        <taxon>Nocardioides</taxon>
    </lineage>
</organism>
<keyword evidence="4" id="KW-0274">FAD</keyword>
<protein>
    <submittedName>
        <fullName evidence="8">FAD-binding oxidoreductase</fullName>
    </submittedName>
</protein>
<dbReference type="GO" id="GO:0071949">
    <property type="term" value="F:FAD binding"/>
    <property type="evidence" value="ECO:0007669"/>
    <property type="project" value="InterPro"/>
</dbReference>
<comment type="cofactor">
    <cofactor evidence="1">
        <name>FAD</name>
        <dbReference type="ChEBI" id="CHEBI:57692"/>
    </cofactor>
</comment>
<dbReference type="Proteomes" id="UP000683575">
    <property type="component" value="Chromosome"/>
</dbReference>
<dbReference type="GO" id="GO:0016491">
    <property type="term" value="F:oxidoreductase activity"/>
    <property type="evidence" value="ECO:0007669"/>
    <property type="project" value="UniProtKB-KW"/>
</dbReference>
<dbReference type="InterPro" id="IPR016166">
    <property type="entry name" value="FAD-bd_PCMH"/>
</dbReference>
<dbReference type="RefSeq" id="WP_216940837.1">
    <property type="nucleotide sequence ID" value="NZ_CP077062.1"/>
</dbReference>
<keyword evidence="9" id="KW-1185">Reference proteome</keyword>
<comment type="similarity">
    <text evidence="2">Belongs to the oxygen-dependent FAD-linked oxidoreductase family.</text>
</comment>
<evidence type="ECO:0000256" key="3">
    <source>
        <dbReference type="ARBA" id="ARBA00022630"/>
    </source>
</evidence>
<feature type="region of interest" description="Disordered" evidence="6">
    <location>
        <begin position="454"/>
        <end position="476"/>
    </location>
</feature>